<dbReference type="PATRIC" id="fig|1678637.3.peg.4136"/>
<sequence length="66" mass="6690">MTKNPQQPALRRGKKGAAVQESAGSKAGLDRKVGPGGPERAHGSDKGRKGGGRGGGVPPEQSPRHP</sequence>
<protein>
    <submittedName>
        <fullName evidence="2">Uncharacterized protein</fullName>
    </submittedName>
</protein>
<dbReference type="EMBL" id="LFXA01000012">
    <property type="protein sequence ID" value="KNB50958.1"/>
    <property type="molecule type" value="Genomic_DNA"/>
</dbReference>
<dbReference type="Proteomes" id="UP000037288">
    <property type="component" value="Unassembled WGS sequence"/>
</dbReference>
<evidence type="ECO:0000313" key="2">
    <source>
        <dbReference type="EMBL" id="KNB50958.1"/>
    </source>
</evidence>
<proteinExistence type="predicted"/>
<dbReference type="AlphaFoldDB" id="A0A0K9XCL3"/>
<keyword evidence="3" id="KW-1185">Reference proteome</keyword>
<organism evidence="2 3">
    <name type="scientific">Streptomyces caatingaensis</name>
    <dbReference type="NCBI Taxonomy" id="1678637"/>
    <lineage>
        <taxon>Bacteria</taxon>
        <taxon>Bacillati</taxon>
        <taxon>Actinomycetota</taxon>
        <taxon>Actinomycetes</taxon>
        <taxon>Kitasatosporales</taxon>
        <taxon>Streptomycetaceae</taxon>
        <taxon>Streptomyces</taxon>
    </lineage>
</organism>
<dbReference type="OrthoDB" id="4318287at2"/>
<evidence type="ECO:0000256" key="1">
    <source>
        <dbReference type="SAM" id="MobiDB-lite"/>
    </source>
</evidence>
<name>A0A0K9XCL3_9ACTN</name>
<accession>A0A0K9XCL3</accession>
<evidence type="ECO:0000313" key="3">
    <source>
        <dbReference type="Proteomes" id="UP000037288"/>
    </source>
</evidence>
<feature type="compositionally biased region" description="Basic and acidic residues" evidence="1">
    <location>
        <begin position="28"/>
        <end position="48"/>
    </location>
</feature>
<reference evidence="3" key="1">
    <citation type="submission" date="2015-07" db="EMBL/GenBank/DDBJ databases">
        <title>Draft genome sequence of Streptomyces sp. CMAA 1322, a bacterium isolated from Caatinga biome, from dry forest semiarid of Brazil.</title>
        <authorList>
            <person name="Santos S.N."/>
            <person name="Gacesa R."/>
            <person name="Taketani R.G."/>
            <person name="Long P.F."/>
            <person name="Melo I.S."/>
        </authorList>
    </citation>
    <scope>NUCLEOTIDE SEQUENCE [LARGE SCALE GENOMIC DNA]</scope>
    <source>
        <strain evidence="3">CMAA 1322</strain>
    </source>
</reference>
<dbReference type="STRING" id="1678637.AC230_19235"/>
<gene>
    <name evidence="2" type="ORF">AC230_19235</name>
</gene>
<dbReference type="RefSeq" id="WP_049717568.1">
    <property type="nucleotide sequence ID" value="NZ_LFXA01000012.1"/>
</dbReference>
<feature type="region of interest" description="Disordered" evidence="1">
    <location>
        <begin position="1"/>
        <end position="66"/>
    </location>
</feature>
<comment type="caution">
    <text evidence="2">The sequence shown here is derived from an EMBL/GenBank/DDBJ whole genome shotgun (WGS) entry which is preliminary data.</text>
</comment>